<dbReference type="PROSITE" id="PS51257">
    <property type="entry name" value="PROKAR_LIPOPROTEIN"/>
    <property type="match status" value="1"/>
</dbReference>
<organism evidence="2 3">
    <name type="scientific">Hymenobacter lucidus</name>
    <dbReference type="NCBI Taxonomy" id="2880930"/>
    <lineage>
        <taxon>Bacteria</taxon>
        <taxon>Pseudomonadati</taxon>
        <taxon>Bacteroidota</taxon>
        <taxon>Cytophagia</taxon>
        <taxon>Cytophagales</taxon>
        <taxon>Hymenobacteraceae</taxon>
        <taxon>Hymenobacter</taxon>
    </lineage>
</organism>
<feature type="signal peptide" evidence="1">
    <location>
        <begin position="1"/>
        <end position="19"/>
    </location>
</feature>
<dbReference type="Gene3D" id="2.40.128.510">
    <property type="entry name" value="Protein of unknown function DUF4738"/>
    <property type="match status" value="1"/>
</dbReference>
<evidence type="ECO:0008006" key="4">
    <source>
        <dbReference type="Google" id="ProtNLM"/>
    </source>
</evidence>
<dbReference type="Proteomes" id="UP001165296">
    <property type="component" value="Unassembled WGS sequence"/>
</dbReference>
<keyword evidence="3" id="KW-1185">Reference proteome</keyword>
<comment type="caution">
    <text evidence="2">The sequence shown here is derived from an EMBL/GenBank/DDBJ whole genome shotgun (WGS) entry which is preliminary data.</text>
</comment>
<dbReference type="RefSeq" id="WP_226178782.1">
    <property type="nucleotide sequence ID" value="NZ_JAJADR010000006.1"/>
</dbReference>
<proteinExistence type="predicted"/>
<keyword evidence="1" id="KW-0732">Signal</keyword>
<sequence length="162" mass="17992">MPKRCLLLFLIPLLAGCTAQDSLRKQPVAVREAYWPLDTTVARTDTVFRGPDLYRVTITTRSLNDSAATYKATDDAGELLIHAHQVVSQVTIYKDGEPLTQAAFTNALFRGHDPELILANTSFTTRQNREFLFSVEACVPDSDICEKAQVALNSAGRIKVRH</sequence>
<evidence type="ECO:0000313" key="2">
    <source>
        <dbReference type="EMBL" id="MCB2410302.1"/>
    </source>
</evidence>
<evidence type="ECO:0000313" key="3">
    <source>
        <dbReference type="Proteomes" id="UP001165296"/>
    </source>
</evidence>
<feature type="chain" id="PRO_5045679466" description="Lipoprotein" evidence="1">
    <location>
        <begin position="20"/>
        <end position="162"/>
    </location>
</feature>
<name>A0ABS8AWW1_9BACT</name>
<accession>A0ABS8AWW1</accession>
<protein>
    <recommendedName>
        <fullName evidence="4">Lipoprotein</fullName>
    </recommendedName>
</protein>
<gene>
    <name evidence="2" type="ORF">LGH74_20080</name>
</gene>
<dbReference type="EMBL" id="JAJADR010000006">
    <property type="protein sequence ID" value="MCB2410302.1"/>
    <property type="molecule type" value="Genomic_DNA"/>
</dbReference>
<evidence type="ECO:0000256" key="1">
    <source>
        <dbReference type="SAM" id="SignalP"/>
    </source>
</evidence>
<reference evidence="2" key="1">
    <citation type="submission" date="2021-10" db="EMBL/GenBank/DDBJ databases">
        <authorList>
            <person name="Dean J.D."/>
            <person name="Kim M.K."/>
            <person name="Newey C.N."/>
            <person name="Stoker T.S."/>
            <person name="Thompson D.W."/>
            <person name="Grose J.H."/>
        </authorList>
    </citation>
    <scope>NUCLEOTIDE SEQUENCE</scope>
    <source>
        <strain evidence="2">BT178</strain>
    </source>
</reference>